<dbReference type="EMBL" id="CACQ02008603">
    <property type="protein sequence ID" value="CCF46349.1"/>
    <property type="molecule type" value="Genomic_DNA"/>
</dbReference>
<protein>
    <submittedName>
        <fullName evidence="2">Uncharacterized protein</fullName>
    </submittedName>
</protein>
<accession>H1W1I6</accession>
<feature type="compositionally biased region" description="Basic and acidic residues" evidence="1">
    <location>
        <begin position="8"/>
        <end position="17"/>
    </location>
</feature>
<evidence type="ECO:0000256" key="1">
    <source>
        <dbReference type="SAM" id="MobiDB-lite"/>
    </source>
</evidence>
<dbReference type="HOGENOM" id="CLU_2312732_0_0_1"/>
<dbReference type="AlphaFoldDB" id="H1W1I6"/>
<reference evidence="3" key="1">
    <citation type="journal article" date="2012" name="Nat. Genet.">
        <title>Lifestyle transitions in plant pathogenic Colletotrichum fungi deciphered by genome and transcriptome analyses.</title>
        <authorList>
            <person name="O'Connell R.J."/>
            <person name="Thon M.R."/>
            <person name="Hacquard S."/>
            <person name="Amyotte S.G."/>
            <person name="Kleemann J."/>
            <person name="Torres M.F."/>
            <person name="Damm U."/>
            <person name="Buiate E.A."/>
            <person name="Epstein L."/>
            <person name="Alkan N."/>
            <person name="Altmueller J."/>
            <person name="Alvarado-Balderrama L."/>
            <person name="Bauser C.A."/>
            <person name="Becker C."/>
            <person name="Birren B.W."/>
            <person name="Chen Z."/>
            <person name="Choi J."/>
            <person name="Crouch J.A."/>
            <person name="Duvick J.P."/>
            <person name="Farman M.A."/>
            <person name="Gan P."/>
            <person name="Heiman D."/>
            <person name="Henrissat B."/>
            <person name="Howard R.J."/>
            <person name="Kabbage M."/>
            <person name="Koch C."/>
            <person name="Kracher B."/>
            <person name="Kubo Y."/>
            <person name="Law A.D."/>
            <person name="Lebrun M.-H."/>
            <person name="Lee Y.-H."/>
            <person name="Miyara I."/>
            <person name="Moore N."/>
            <person name="Neumann U."/>
            <person name="Nordstroem K."/>
            <person name="Panaccione D.G."/>
            <person name="Panstruga R."/>
            <person name="Place M."/>
            <person name="Proctor R.H."/>
            <person name="Prusky D."/>
            <person name="Rech G."/>
            <person name="Reinhardt R."/>
            <person name="Rollins J.A."/>
            <person name="Rounsley S."/>
            <person name="Schardl C.L."/>
            <person name="Schwartz D.C."/>
            <person name="Shenoy N."/>
            <person name="Shirasu K."/>
            <person name="Sikhakolli U.R."/>
            <person name="Stueber K."/>
            <person name="Sukno S.A."/>
            <person name="Sweigard J.A."/>
            <person name="Takano Y."/>
            <person name="Takahara H."/>
            <person name="Trail F."/>
            <person name="van der Does H.C."/>
            <person name="Voll L.M."/>
            <person name="Will I."/>
            <person name="Young S."/>
            <person name="Zeng Q."/>
            <person name="Zhang J."/>
            <person name="Zhou S."/>
            <person name="Dickman M.B."/>
            <person name="Schulze-Lefert P."/>
            <person name="Ver Loren van Themaat E."/>
            <person name="Ma L.-J."/>
            <person name="Vaillancourt L.J."/>
        </authorList>
    </citation>
    <scope>NUCLEOTIDE SEQUENCE [LARGE SCALE GENOMIC DNA]</scope>
    <source>
        <strain evidence="3">IMI 349063</strain>
    </source>
</reference>
<sequence length="100" mass="10710">MTPGSRVVARDSIKDTPKAPSRLLSSGRGRRNHKSATLNVFLRLETHVDDLNDDMLALRLKVLLGDCATVPDGGIDINLSRLVTPDNIAGGNVEHAKVGV</sequence>
<evidence type="ECO:0000313" key="3">
    <source>
        <dbReference type="Proteomes" id="UP000007174"/>
    </source>
</evidence>
<organism evidence="2 3">
    <name type="scientific">Colletotrichum higginsianum (strain IMI 349063)</name>
    <name type="common">Crucifer anthracnose fungus</name>
    <dbReference type="NCBI Taxonomy" id="759273"/>
    <lineage>
        <taxon>Eukaryota</taxon>
        <taxon>Fungi</taxon>
        <taxon>Dikarya</taxon>
        <taxon>Ascomycota</taxon>
        <taxon>Pezizomycotina</taxon>
        <taxon>Sordariomycetes</taxon>
        <taxon>Hypocreomycetidae</taxon>
        <taxon>Glomerellales</taxon>
        <taxon>Glomerellaceae</taxon>
        <taxon>Colletotrichum</taxon>
        <taxon>Colletotrichum destructivum species complex</taxon>
    </lineage>
</organism>
<proteinExistence type="predicted"/>
<feature type="region of interest" description="Disordered" evidence="1">
    <location>
        <begin position="1"/>
        <end position="31"/>
    </location>
</feature>
<evidence type="ECO:0000313" key="2">
    <source>
        <dbReference type="EMBL" id="CCF46349.1"/>
    </source>
</evidence>
<dbReference type="Proteomes" id="UP000007174">
    <property type="component" value="Unassembled WGS sequence"/>
</dbReference>
<name>H1W1I6_COLHI</name>
<feature type="non-terminal residue" evidence="2">
    <location>
        <position position="100"/>
    </location>
</feature>
<gene>
    <name evidence="2" type="ORF">CH063_15126</name>
</gene>